<organism evidence="1 2">
    <name type="scientific">Triticum urartu</name>
    <name type="common">Red wild einkorn</name>
    <name type="synonym">Crithodium urartu</name>
    <dbReference type="NCBI Taxonomy" id="4572"/>
    <lineage>
        <taxon>Eukaryota</taxon>
        <taxon>Viridiplantae</taxon>
        <taxon>Streptophyta</taxon>
        <taxon>Embryophyta</taxon>
        <taxon>Tracheophyta</taxon>
        <taxon>Spermatophyta</taxon>
        <taxon>Magnoliopsida</taxon>
        <taxon>Liliopsida</taxon>
        <taxon>Poales</taxon>
        <taxon>Poaceae</taxon>
        <taxon>BOP clade</taxon>
        <taxon>Pooideae</taxon>
        <taxon>Triticodae</taxon>
        <taxon>Triticeae</taxon>
        <taxon>Triticinae</taxon>
        <taxon>Triticum</taxon>
    </lineage>
</organism>
<dbReference type="Gramene" id="TuG1812G0500003950.01.T02">
    <property type="protein sequence ID" value="TuG1812G0500003950.01.T02"/>
    <property type="gene ID" value="TuG1812G0500003950.01"/>
</dbReference>
<sequence>MPSRHRGYSKDGVISFRKSPPYLKKSPSATDVHHNSTLEVYMSMVYSAHKRGLRPMEYVFLDLLPCQVMRDLIKTCFRKDTYSDFAEAMDLEEMGVLVHVSCSFKSLIAHSTKRQMRILSIRMEKM</sequence>
<dbReference type="AlphaFoldDB" id="A0A8R7QHW4"/>
<dbReference type="Gramene" id="TuG1812G0500003950.01.T08">
    <property type="protein sequence ID" value="TuG1812G0500003950.01.T08"/>
    <property type="gene ID" value="TuG1812G0500003950.01"/>
</dbReference>
<reference evidence="2" key="1">
    <citation type="journal article" date="2013" name="Nature">
        <title>Draft genome of the wheat A-genome progenitor Triticum urartu.</title>
        <authorList>
            <person name="Ling H.Q."/>
            <person name="Zhao S."/>
            <person name="Liu D."/>
            <person name="Wang J."/>
            <person name="Sun H."/>
            <person name="Zhang C."/>
            <person name="Fan H."/>
            <person name="Li D."/>
            <person name="Dong L."/>
            <person name="Tao Y."/>
            <person name="Gao C."/>
            <person name="Wu H."/>
            <person name="Li Y."/>
            <person name="Cui Y."/>
            <person name="Guo X."/>
            <person name="Zheng S."/>
            <person name="Wang B."/>
            <person name="Yu K."/>
            <person name="Liang Q."/>
            <person name="Yang W."/>
            <person name="Lou X."/>
            <person name="Chen J."/>
            <person name="Feng M."/>
            <person name="Jian J."/>
            <person name="Zhang X."/>
            <person name="Luo G."/>
            <person name="Jiang Y."/>
            <person name="Liu J."/>
            <person name="Wang Z."/>
            <person name="Sha Y."/>
            <person name="Zhang B."/>
            <person name="Wu H."/>
            <person name="Tang D."/>
            <person name="Shen Q."/>
            <person name="Xue P."/>
            <person name="Zou S."/>
            <person name="Wang X."/>
            <person name="Liu X."/>
            <person name="Wang F."/>
            <person name="Yang Y."/>
            <person name="An X."/>
            <person name="Dong Z."/>
            <person name="Zhang K."/>
            <person name="Zhang X."/>
            <person name="Luo M.C."/>
            <person name="Dvorak J."/>
            <person name="Tong Y."/>
            <person name="Wang J."/>
            <person name="Yang H."/>
            <person name="Li Z."/>
            <person name="Wang D."/>
            <person name="Zhang A."/>
            <person name="Wang J."/>
        </authorList>
    </citation>
    <scope>NUCLEOTIDE SEQUENCE</scope>
    <source>
        <strain evidence="2">cv. G1812</strain>
    </source>
</reference>
<evidence type="ECO:0000313" key="2">
    <source>
        <dbReference type="Proteomes" id="UP000015106"/>
    </source>
</evidence>
<dbReference type="EnsemblPlants" id="TuG1812G0500003950.01.T08">
    <property type="protein sequence ID" value="TuG1812G0500003950.01.T08"/>
    <property type="gene ID" value="TuG1812G0500003950.01"/>
</dbReference>
<evidence type="ECO:0000313" key="1">
    <source>
        <dbReference type="EnsemblPlants" id="TuG1812G0500003950.01.T08"/>
    </source>
</evidence>
<reference evidence="1" key="2">
    <citation type="submission" date="2018-03" db="EMBL/GenBank/DDBJ databases">
        <title>The Triticum urartu genome reveals the dynamic nature of wheat genome evolution.</title>
        <authorList>
            <person name="Ling H."/>
            <person name="Ma B."/>
            <person name="Shi X."/>
            <person name="Liu H."/>
            <person name="Dong L."/>
            <person name="Sun H."/>
            <person name="Cao Y."/>
            <person name="Gao Q."/>
            <person name="Zheng S."/>
            <person name="Li Y."/>
            <person name="Yu Y."/>
            <person name="Du H."/>
            <person name="Qi M."/>
            <person name="Li Y."/>
            <person name="Yu H."/>
            <person name="Cui Y."/>
            <person name="Wang N."/>
            <person name="Chen C."/>
            <person name="Wu H."/>
            <person name="Zhao Y."/>
            <person name="Zhang J."/>
            <person name="Li Y."/>
            <person name="Zhou W."/>
            <person name="Zhang B."/>
            <person name="Hu W."/>
            <person name="Eijk M."/>
            <person name="Tang J."/>
            <person name="Witsenboer H."/>
            <person name="Zhao S."/>
            <person name="Li Z."/>
            <person name="Zhang A."/>
            <person name="Wang D."/>
            <person name="Liang C."/>
        </authorList>
    </citation>
    <scope>NUCLEOTIDE SEQUENCE [LARGE SCALE GENOMIC DNA]</scope>
    <source>
        <strain evidence="1">cv. G1812</strain>
    </source>
</reference>
<name>A0A8R7QHW4_TRIUA</name>
<keyword evidence="2" id="KW-1185">Reference proteome</keyword>
<dbReference type="Proteomes" id="UP000015106">
    <property type="component" value="Chromosome 5"/>
</dbReference>
<accession>A0A8R7QHW4</accession>
<proteinExistence type="predicted"/>
<reference evidence="1" key="3">
    <citation type="submission" date="2022-06" db="UniProtKB">
        <authorList>
            <consortium name="EnsemblPlants"/>
        </authorList>
    </citation>
    <scope>IDENTIFICATION</scope>
</reference>
<protein>
    <submittedName>
        <fullName evidence="1">Uncharacterized protein</fullName>
    </submittedName>
</protein>
<dbReference type="EnsemblPlants" id="TuG1812G0500003950.01.T02">
    <property type="protein sequence ID" value="TuG1812G0500003950.01.T02"/>
    <property type="gene ID" value="TuG1812G0500003950.01"/>
</dbReference>